<evidence type="ECO:0000313" key="3">
    <source>
        <dbReference type="Proteomes" id="UP000763641"/>
    </source>
</evidence>
<reference evidence="2 3" key="1">
    <citation type="submission" date="2020-12" db="EMBL/GenBank/DDBJ databases">
        <title>Sphingomonas sp.</title>
        <authorList>
            <person name="Kim M.K."/>
        </authorList>
    </citation>
    <scope>NUCLEOTIDE SEQUENCE [LARGE SCALE GENOMIC DNA]</scope>
    <source>
        <strain evidence="2 3">BT552</strain>
    </source>
</reference>
<accession>A0ABS2D7Z1</accession>
<comment type="caution">
    <text evidence="2">The sequence shown here is derived from an EMBL/GenBank/DDBJ whole genome shotgun (WGS) entry which is preliminary data.</text>
</comment>
<dbReference type="Proteomes" id="UP000763641">
    <property type="component" value="Unassembled WGS sequence"/>
</dbReference>
<dbReference type="PANTHER" id="PTHR43818">
    <property type="entry name" value="BCDNA.GH03377"/>
    <property type="match status" value="1"/>
</dbReference>
<evidence type="ECO:0000259" key="1">
    <source>
        <dbReference type="Pfam" id="PF01408"/>
    </source>
</evidence>
<dbReference type="InterPro" id="IPR000683">
    <property type="entry name" value="Gfo/Idh/MocA-like_OxRdtase_N"/>
</dbReference>
<dbReference type="SUPFAM" id="SSF51735">
    <property type="entry name" value="NAD(P)-binding Rossmann-fold domains"/>
    <property type="match status" value="1"/>
</dbReference>
<dbReference type="Gene3D" id="3.40.50.720">
    <property type="entry name" value="NAD(P)-binding Rossmann-like Domain"/>
    <property type="match status" value="1"/>
</dbReference>
<gene>
    <name evidence="2" type="ORF">ILT43_11720</name>
</gene>
<dbReference type="InterPro" id="IPR050463">
    <property type="entry name" value="Gfo/Idh/MocA_oxidrdct_glycsds"/>
</dbReference>
<dbReference type="PANTHER" id="PTHR43818:SF7">
    <property type="entry name" value="DEHYDROGENASE"/>
    <property type="match status" value="1"/>
</dbReference>
<name>A0ABS2D7Z1_9SPHN</name>
<dbReference type="Gene3D" id="3.30.360.10">
    <property type="entry name" value="Dihydrodipicolinate Reductase, domain 2"/>
    <property type="match status" value="1"/>
</dbReference>
<sequence>MTIRLGIVGVGKIARDQHLPAIAANPHFDLVAAASRHASVDGIASFATIEEMLAGVPDLDAVSICTPPGGRSDIVRAAIAAGKHVMIEKPPGATVSEVVALEQLAADAGVTLFATWHSREASGVDAARDWLADKQVTSVAISWREDIRVWHPGQDWILGPGGFGVFDPGINALSIVTKILPTELSVESGALHVPDGRESPIAATVQMRCGNGAPGRVDLDFLQTGPQSWDIVVETTAGTLTLRDGGKTLSIDGKGAAEGGGIDEGEYPRLYARFAELVPSAGRDVDLRPLQLVADAYLVAHRVVADPFEF</sequence>
<keyword evidence="3" id="KW-1185">Reference proteome</keyword>
<dbReference type="Pfam" id="PF01408">
    <property type="entry name" value="GFO_IDH_MocA"/>
    <property type="match status" value="1"/>
</dbReference>
<protein>
    <submittedName>
        <fullName evidence="2">Gfo/Idh/MocA family oxidoreductase</fullName>
    </submittedName>
</protein>
<evidence type="ECO:0000313" key="2">
    <source>
        <dbReference type="EMBL" id="MBM6577040.1"/>
    </source>
</evidence>
<dbReference type="RefSeq" id="WP_204199141.1">
    <property type="nucleotide sequence ID" value="NZ_JAFEMC010000003.1"/>
</dbReference>
<organism evidence="2 3">
    <name type="scientific">Sphingomonas longa</name>
    <dbReference type="NCBI Taxonomy" id="2778730"/>
    <lineage>
        <taxon>Bacteria</taxon>
        <taxon>Pseudomonadati</taxon>
        <taxon>Pseudomonadota</taxon>
        <taxon>Alphaproteobacteria</taxon>
        <taxon>Sphingomonadales</taxon>
        <taxon>Sphingomonadaceae</taxon>
        <taxon>Sphingomonas</taxon>
    </lineage>
</organism>
<proteinExistence type="predicted"/>
<dbReference type="InterPro" id="IPR036291">
    <property type="entry name" value="NAD(P)-bd_dom_sf"/>
</dbReference>
<feature type="domain" description="Gfo/Idh/MocA-like oxidoreductase N-terminal" evidence="1">
    <location>
        <begin position="3"/>
        <end position="113"/>
    </location>
</feature>
<dbReference type="EMBL" id="JAFEMC010000003">
    <property type="protein sequence ID" value="MBM6577040.1"/>
    <property type="molecule type" value="Genomic_DNA"/>
</dbReference>